<reference evidence="8" key="1">
    <citation type="submission" date="2015-02" db="EMBL/GenBank/DDBJ databases">
        <title>Genome sequencing for Strongylocentrotus purpuratus.</title>
        <authorList>
            <person name="Murali S."/>
            <person name="Liu Y."/>
            <person name="Vee V."/>
            <person name="English A."/>
            <person name="Wang M."/>
            <person name="Skinner E."/>
            <person name="Han Y."/>
            <person name="Muzny D.M."/>
            <person name="Worley K.C."/>
            <person name="Gibbs R.A."/>
        </authorList>
    </citation>
    <scope>NUCLEOTIDE SEQUENCE</scope>
</reference>
<name>A0A7M7N8W1_STRPU</name>
<dbReference type="EnsemblMetazoa" id="XM_030977135">
    <property type="protein sequence ID" value="XP_030832995"/>
    <property type="gene ID" value="LOC100893513"/>
</dbReference>
<keyword evidence="2 5" id="KW-0175">Coiled coil</keyword>
<evidence type="ECO:0000256" key="1">
    <source>
        <dbReference type="ARBA" id="ARBA00006836"/>
    </source>
</evidence>
<evidence type="ECO:0000313" key="8">
    <source>
        <dbReference type="Proteomes" id="UP000007110"/>
    </source>
</evidence>
<dbReference type="GO" id="GO:0008017">
    <property type="term" value="F:microtubule binding"/>
    <property type="evidence" value="ECO:0000318"/>
    <property type="project" value="GO_Central"/>
</dbReference>
<dbReference type="OrthoDB" id="5962at2759"/>
<reference evidence="7" key="2">
    <citation type="submission" date="2021-01" db="UniProtKB">
        <authorList>
            <consortium name="EnsemblMetazoa"/>
        </authorList>
    </citation>
    <scope>IDENTIFICATION</scope>
</reference>
<dbReference type="Gene3D" id="6.10.250.1370">
    <property type="match status" value="1"/>
</dbReference>
<keyword evidence="8" id="KW-1185">Reference proteome</keyword>
<accession>A0A7M7N8W1</accession>
<dbReference type="RefSeq" id="XP_030832995.1">
    <property type="nucleotide sequence ID" value="XM_030977135.1"/>
</dbReference>
<dbReference type="OMA" id="VEEDMHE"/>
<dbReference type="GO" id="GO:0072686">
    <property type="term" value="C:mitotic spindle"/>
    <property type="evidence" value="ECO:0000318"/>
    <property type="project" value="GO_Central"/>
</dbReference>
<dbReference type="GO" id="GO:0051301">
    <property type="term" value="P:cell division"/>
    <property type="evidence" value="ECO:0007669"/>
    <property type="project" value="InterPro"/>
</dbReference>
<dbReference type="InterPro" id="IPR042031">
    <property type="entry name" value="SKA1_MBD_sf"/>
</dbReference>
<dbReference type="Proteomes" id="UP000007110">
    <property type="component" value="Unassembled WGS sequence"/>
</dbReference>
<dbReference type="RefSeq" id="XP_030832996.1">
    <property type="nucleotide sequence ID" value="XM_030977136.1"/>
</dbReference>
<evidence type="ECO:0000256" key="2">
    <source>
        <dbReference type="ARBA" id="ARBA00023054"/>
    </source>
</evidence>
<dbReference type="InParanoid" id="A0A7M7N8W1"/>
<dbReference type="FunFam" id="1.10.10.1890:FF:000002">
    <property type="entry name" value="Spindle and kinetochore-associated protein 1"/>
    <property type="match status" value="1"/>
</dbReference>
<dbReference type="KEGG" id="spu:100893513"/>
<evidence type="ECO:0000256" key="5">
    <source>
        <dbReference type="SAM" id="Coils"/>
    </source>
</evidence>
<evidence type="ECO:0000313" key="7">
    <source>
        <dbReference type="EnsemblMetazoa" id="XP_030832995"/>
    </source>
</evidence>
<dbReference type="GO" id="GO:0000940">
    <property type="term" value="C:outer kinetochore"/>
    <property type="evidence" value="ECO:0000318"/>
    <property type="project" value="GO_Central"/>
</dbReference>
<feature type="coiled-coil region" evidence="5">
    <location>
        <begin position="65"/>
        <end position="95"/>
    </location>
</feature>
<dbReference type="GO" id="GO:0000278">
    <property type="term" value="P:mitotic cell cycle"/>
    <property type="evidence" value="ECO:0000318"/>
    <property type="project" value="GO_Central"/>
</dbReference>
<dbReference type="GO" id="GO:0005876">
    <property type="term" value="C:spindle microtubule"/>
    <property type="evidence" value="ECO:0000318"/>
    <property type="project" value="GO_Central"/>
</dbReference>
<evidence type="ECO:0000256" key="6">
    <source>
        <dbReference type="SAM" id="MobiDB-lite"/>
    </source>
</evidence>
<comment type="similarity">
    <text evidence="1">Belongs to the SKA1 family.</text>
</comment>
<organism evidence="7 8">
    <name type="scientific">Strongylocentrotus purpuratus</name>
    <name type="common">Purple sea urchin</name>
    <dbReference type="NCBI Taxonomy" id="7668"/>
    <lineage>
        <taxon>Eukaryota</taxon>
        <taxon>Metazoa</taxon>
        <taxon>Echinodermata</taxon>
        <taxon>Eleutherozoa</taxon>
        <taxon>Echinozoa</taxon>
        <taxon>Echinoidea</taxon>
        <taxon>Euechinoidea</taxon>
        <taxon>Echinacea</taxon>
        <taxon>Camarodonta</taxon>
        <taxon>Echinidea</taxon>
        <taxon>Strongylocentrotidae</taxon>
        <taxon>Strongylocentrotus</taxon>
    </lineage>
</organism>
<protein>
    <recommendedName>
        <fullName evidence="3">SKA complex subunit 1</fullName>
    </recommendedName>
    <alternativeName>
        <fullName evidence="4">Spindle and kinetochore-associated protein 1</fullName>
    </alternativeName>
</protein>
<evidence type="ECO:0000256" key="3">
    <source>
        <dbReference type="ARBA" id="ARBA00047182"/>
    </source>
</evidence>
<dbReference type="GO" id="GO:0031110">
    <property type="term" value="P:regulation of microtubule polymerization or depolymerization"/>
    <property type="evidence" value="ECO:0000318"/>
    <property type="project" value="GO_Central"/>
</dbReference>
<feature type="region of interest" description="Disordered" evidence="6">
    <location>
        <begin position="127"/>
        <end position="149"/>
    </location>
</feature>
<sequence>MECHTLNELKTHFEVKLTSLATCMDLVSIASEPYGVRSECHEQLNMMERDLCDAESAVARIREWVKEHQGKLQAAQVLYENLKELNSRLSHMQHNLPERLPANHQHVQRQPSQENHLPLQSKPVIENTNQNTRHGSSTSTKPVKPPPAPIMDLVTVPEFEDAPKYMKGRMTYDNINGAVEGFNTAMEVKYRLMKRPRSALNDRDRKQYQKYKEQENKNTKGTFFVTEDDLRRHGSLKMDSTARAALTILRHCGRMREIRGGGLIRYVVIH</sequence>
<dbReference type="PANTHER" id="PTHR28573:SF1">
    <property type="entry name" value="SPINDLE AND KINETOCHORE-ASSOCIATED PROTEIN 1"/>
    <property type="match status" value="1"/>
</dbReference>
<evidence type="ECO:0000256" key="4">
    <source>
        <dbReference type="ARBA" id="ARBA00047202"/>
    </source>
</evidence>
<dbReference type="FunCoup" id="A0A7M7N8W1">
    <property type="interactions" value="293"/>
</dbReference>
<dbReference type="GeneID" id="100893513"/>
<dbReference type="InterPro" id="IPR009829">
    <property type="entry name" value="SKA1"/>
</dbReference>
<proteinExistence type="inferred from homology"/>
<dbReference type="PANTHER" id="PTHR28573">
    <property type="entry name" value="SPINDLE AND KINETOCHORE-ASSOCIATED PROTEIN 1"/>
    <property type="match status" value="1"/>
</dbReference>
<dbReference type="GO" id="GO:0007059">
    <property type="term" value="P:chromosome segregation"/>
    <property type="evidence" value="ECO:0000318"/>
    <property type="project" value="GO_Central"/>
</dbReference>
<dbReference type="AlphaFoldDB" id="A0A7M7N8W1"/>
<dbReference type="Gene3D" id="1.10.10.1890">
    <property type="entry name" value="Ska1 microtubule binding domain-like"/>
    <property type="match status" value="1"/>
</dbReference>
<dbReference type="EnsemblMetazoa" id="XM_030977136">
    <property type="protein sequence ID" value="XP_030832996"/>
    <property type="gene ID" value="LOC100893513"/>
</dbReference>
<dbReference type="Pfam" id="PF07160">
    <property type="entry name" value="SKA1"/>
    <property type="match status" value="1"/>
</dbReference>